<keyword evidence="2" id="KW-1185">Reference proteome</keyword>
<dbReference type="AlphaFoldDB" id="A0A5C5YXB8"/>
<name>A0A5C5YXB8_9BACT</name>
<sequence length="32" mass="3475">MTFTAGRVQSGLAMESLARVLGDNGRYLAEFI</sequence>
<dbReference type="EMBL" id="SJPJ01000001">
    <property type="protein sequence ID" value="TWT79675.1"/>
    <property type="molecule type" value="Genomic_DNA"/>
</dbReference>
<accession>A0A5C5YXB8</accession>
<proteinExistence type="predicted"/>
<protein>
    <submittedName>
        <fullName evidence="1">Uncharacterized protein</fullName>
    </submittedName>
</protein>
<comment type="caution">
    <text evidence="1">The sequence shown here is derived from an EMBL/GenBank/DDBJ whole genome shotgun (WGS) entry which is preliminary data.</text>
</comment>
<gene>
    <name evidence="1" type="ORF">CA13_10810</name>
</gene>
<dbReference type="Proteomes" id="UP000315010">
    <property type="component" value="Unassembled WGS sequence"/>
</dbReference>
<evidence type="ECO:0000313" key="2">
    <source>
        <dbReference type="Proteomes" id="UP000315010"/>
    </source>
</evidence>
<evidence type="ECO:0000313" key="1">
    <source>
        <dbReference type="EMBL" id="TWT79675.1"/>
    </source>
</evidence>
<organism evidence="1 2">
    <name type="scientific">Novipirellula herctigrandis</name>
    <dbReference type="NCBI Taxonomy" id="2527986"/>
    <lineage>
        <taxon>Bacteria</taxon>
        <taxon>Pseudomonadati</taxon>
        <taxon>Planctomycetota</taxon>
        <taxon>Planctomycetia</taxon>
        <taxon>Pirellulales</taxon>
        <taxon>Pirellulaceae</taxon>
        <taxon>Novipirellula</taxon>
    </lineage>
</organism>
<reference evidence="1 2" key="1">
    <citation type="submission" date="2019-02" db="EMBL/GenBank/DDBJ databases">
        <title>Deep-cultivation of Planctomycetes and their phenomic and genomic characterization uncovers novel biology.</title>
        <authorList>
            <person name="Wiegand S."/>
            <person name="Jogler M."/>
            <person name="Boedeker C."/>
            <person name="Pinto D."/>
            <person name="Vollmers J."/>
            <person name="Rivas-Marin E."/>
            <person name="Kohn T."/>
            <person name="Peeters S.H."/>
            <person name="Heuer A."/>
            <person name="Rast P."/>
            <person name="Oberbeckmann S."/>
            <person name="Bunk B."/>
            <person name="Jeske O."/>
            <person name="Meyerdierks A."/>
            <person name="Storesund J.E."/>
            <person name="Kallscheuer N."/>
            <person name="Luecker S."/>
            <person name="Lage O.M."/>
            <person name="Pohl T."/>
            <person name="Merkel B.J."/>
            <person name="Hornburger P."/>
            <person name="Mueller R.-W."/>
            <person name="Bruemmer F."/>
            <person name="Labrenz M."/>
            <person name="Spormann A.M."/>
            <person name="Op Den Camp H."/>
            <person name="Overmann J."/>
            <person name="Amann R."/>
            <person name="Jetten M.S.M."/>
            <person name="Mascher T."/>
            <person name="Medema M.H."/>
            <person name="Devos D.P."/>
            <person name="Kaster A.-K."/>
            <person name="Ovreas L."/>
            <person name="Rohde M."/>
            <person name="Galperin M.Y."/>
            <person name="Jogler C."/>
        </authorList>
    </citation>
    <scope>NUCLEOTIDE SEQUENCE [LARGE SCALE GENOMIC DNA]</scope>
    <source>
        <strain evidence="1 2">CA13</strain>
    </source>
</reference>